<organism evidence="2 3">
    <name type="scientific">Roseiconus nitratireducens</name>
    <dbReference type="NCBI Taxonomy" id="2605748"/>
    <lineage>
        <taxon>Bacteria</taxon>
        <taxon>Pseudomonadati</taxon>
        <taxon>Planctomycetota</taxon>
        <taxon>Planctomycetia</taxon>
        <taxon>Pirellulales</taxon>
        <taxon>Pirellulaceae</taxon>
        <taxon>Roseiconus</taxon>
    </lineage>
</organism>
<keyword evidence="3" id="KW-1185">Reference proteome</keyword>
<name>A0A5M6D0M2_9BACT</name>
<feature type="chain" id="PRO_5024366960" description="Secreted protein" evidence="1">
    <location>
        <begin position="24"/>
        <end position="188"/>
    </location>
</feature>
<comment type="caution">
    <text evidence="2">The sequence shown here is derived from an EMBL/GenBank/DDBJ whole genome shotgun (WGS) entry which is preliminary data.</text>
</comment>
<feature type="signal peptide" evidence="1">
    <location>
        <begin position="1"/>
        <end position="23"/>
    </location>
</feature>
<protein>
    <recommendedName>
        <fullName evidence="4">Secreted protein</fullName>
    </recommendedName>
</protein>
<keyword evidence="1" id="KW-0732">Signal</keyword>
<evidence type="ECO:0000313" key="3">
    <source>
        <dbReference type="Proteomes" id="UP000324479"/>
    </source>
</evidence>
<dbReference type="Proteomes" id="UP000324479">
    <property type="component" value="Unassembled WGS sequence"/>
</dbReference>
<dbReference type="EMBL" id="VWOX01000011">
    <property type="protein sequence ID" value="KAA5541037.1"/>
    <property type="molecule type" value="Genomic_DNA"/>
</dbReference>
<reference evidence="2 3" key="1">
    <citation type="submission" date="2019-08" db="EMBL/GenBank/DDBJ databases">
        <authorList>
            <person name="Dhanesh K."/>
            <person name="Kumar G."/>
            <person name="Sasikala C."/>
            <person name="Venkata Ramana C."/>
        </authorList>
    </citation>
    <scope>NUCLEOTIDE SEQUENCE [LARGE SCALE GENOMIC DNA]</scope>
    <source>
        <strain evidence="2 3">JC645</strain>
    </source>
</reference>
<evidence type="ECO:0000256" key="1">
    <source>
        <dbReference type="SAM" id="SignalP"/>
    </source>
</evidence>
<dbReference type="RefSeq" id="WP_150078081.1">
    <property type="nucleotide sequence ID" value="NZ_VWOX01000011.1"/>
</dbReference>
<evidence type="ECO:0000313" key="2">
    <source>
        <dbReference type="EMBL" id="KAA5541037.1"/>
    </source>
</evidence>
<proteinExistence type="predicted"/>
<sequence>MSRLMMPLTVFGLLLGFAVSASAATTEGLEQGDPIGAFYVTKVAGAEDDGVEQGEQLCYRCKYGSRPMVMVFARDTGDNVQKLVKEIDSAVTANQEAELKGLLTLLGDDAAKLKESAAKVAKTSNAKNVPVVVAKDNVTGPASYKINEKAAVTVVVANDSQVVATHKFDTADSVDVAAIMGEVKKMLK</sequence>
<gene>
    <name evidence="2" type="ORF">FYK55_19255</name>
</gene>
<evidence type="ECO:0008006" key="4">
    <source>
        <dbReference type="Google" id="ProtNLM"/>
    </source>
</evidence>
<accession>A0A5M6D0M2</accession>
<dbReference type="AlphaFoldDB" id="A0A5M6D0M2"/>